<reference evidence="4" key="1">
    <citation type="submission" date="2016-05" db="EMBL/GenBank/DDBJ databases">
        <authorList>
            <person name="Naeem R."/>
        </authorList>
    </citation>
    <scope>NUCLEOTIDE SEQUENCE [LARGE SCALE GENOMIC DNA]</scope>
</reference>
<dbReference type="AlphaFoldDB" id="A0A1A9AQE6"/>
<evidence type="ECO:0000313" key="3">
    <source>
        <dbReference type="Proteomes" id="UP000078550"/>
    </source>
</evidence>
<evidence type="ECO:0008006" key="5">
    <source>
        <dbReference type="Google" id="ProtNLM"/>
    </source>
</evidence>
<organism evidence="2 3">
    <name type="scientific">Plasmodium ovale wallikeri</name>
    <dbReference type="NCBI Taxonomy" id="864142"/>
    <lineage>
        <taxon>Eukaryota</taxon>
        <taxon>Sar</taxon>
        <taxon>Alveolata</taxon>
        <taxon>Apicomplexa</taxon>
        <taxon>Aconoidasida</taxon>
        <taxon>Haemosporida</taxon>
        <taxon>Plasmodiidae</taxon>
        <taxon>Plasmodium</taxon>
        <taxon>Plasmodium (Plasmodium)</taxon>
    </lineage>
</organism>
<evidence type="ECO:0000313" key="2">
    <source>
        <dbReference type="EMBL" id="SBT58331.1"/>
    </source>
</evidence>
<name>A0A1A9AQE6_PLAOA</name>
<keyword evidence="4" id="KW-1185">Reference proteome</keyword>
<dbReference type="EMBL" id="FLRE01002282">
    <property type="protein sequence ID" value="SBT58331.1"/>
    <property type="molecule type" value="Genomic_DNA"/>
</dbReference>
<evidence type="ECO:0000313" key="1">
    <source>
        <dbReference type="EMBL" id="SBT56092.1"/>
    </source>
</evidence>
<dbReference type="Proteomes" id="UP000078555">
    <property type="component" value="Unassembled WGS sequence"/>
</dbReference>
<protein>
    <recommendedName>
        <fullName evidence="5">PIR Superfamily Protein</fullName>
    </recommendedName>
</protein>
<accession>A0A1A9AQE6</accession>
<evidence type="ECO:0000313" key="4">
    <source>
        <dbReference type="Proteomes" id="UP000078555"/>
    </source>
</evidence>
<reference evidence="3" key="2">
    <citation type="submission" date="2016-05" db="EMBL/GenBank/DDBJ databases">
        <authorList>
            <person name="Naeem Raeece"/>
        </authorList>
    </citation>
    <scope>NUCLEOTIDE SEQUENCE [LARGE SCALE GENOMIC DNA]</scope>
</reference>
<reference evidence="2" key="3">
    <citation type="submission" date="2016-05" db="EMBL/GenBank/DDBJ databases">
        <authorList>
            <person name="Lavstsen T."/>
            <person name="Jespersen J.S."/>
        </authorList>
    </citation>
    <scope>NUCLEOTIDE SEQUENCE [LARGE SCALE GENOMIC DNA]</scope>
</reference>
<dbReference type="Proteomes" id="UP000078550">
    <property type="component" value="Unassembled WGS sequence"/>
</dbReference>
<gene>
    <name evidence="1" type="ORF">POVWA1_074340</name>
    <name evidence="2" type="ORF">POVWA2_084360</name>
</gene>
<proteinExistence type="predicted"/>
<dbReference type="EMBL" id="FLRD01001007">
    <property type="protein sequence ID" value="SBT56092.1"/>
    <property type="molecule type" value="Genomic_DNA"/>
</dbReference>
<sequence>MEDHYKKNKVVDKIHIHKFYELLENHKGTYATDICDSLNGYPVKEEALICELLGHVQYILKDWDKTYATYQKLTTSETCDYMRVLVI</sequence>